<dbReference type="eggNOG" id="KOG0572">
    <property type="taxonomic scope" value="Eukaryota"/>
</dbReference>
<dbReference type="EC" id="2.4.2.14" evidence="4"/>
<dbReference type="Gramene" id="ESR36761">
    <property type="protein sequence ID" value="ESR36761"/>
    <property type="gene ID" value="CICLE_v10030299mg"/>
</dbReference>
<evidence type="ECO:0000313" key="15">
    <source>
        <dbReference type="EMBL" id="ESR36761.1"/>
    </source>
</evidence>
<gene>
    <name evidence="15" type="ORF">CICLE_v10030299mg</name>
</gene>
<feature type="non-terminal residue" evidence="15">
    <location>
        <position position="1"/>
    </location>
</feature>
<dbReference type="PIRSF" id="PIRSF000485">
    <property type="entry name" value="Amd_phspho_trans"/>
    <property type="match status" value="1"/>
</dbReference>
<dbReference type="GO" id="GO:0006189">
    <property type="term" value="P:'de novo' IMP biosynthetic process"/>
    <property type="evidence" value="ECO:0007669"/>
    <property type="project" value="UniProtKB-UniPathway"/>
</dbReference>
<evidence type="ECO:0000256" key="2">
    <source>
        <dbReference type="ARBA" id="ARBA00005209"/>
    </source>
</evidence>
<dbReference type="Pfam" id="PF13537">
    <property type="entry name" value="GATase_7"/>
    <property type="match status" value="1"/>
</dbReference>
<evidence type="ECO:0000256" key="5">
    <source>
        <dbReference type="ARBA" id="ARBA00022676"/>
    </source>
</evidence>
<dbReference type="OMA" id="SDSRYCD"/>
<evidence type="ECO:0000313" key="16">
    <source>
        <dbReference type="Proteomes" id="UP000030687"/>
    </source>
</evidence>
<dbReference type="InParanoid" id="V4SIB3"/>
<dbReference type="AlphaFoldDB" id="V4SIB3"/>
<dbReference type="Proteomes" id="UP000030687">
    <property type="component" value="Unassembled WGS sequence"/>
</dbReference>
<keyword evidence="16" id="KW-1185">Reference proteome</keyword>
<feature type="domain" description="Glutamine amidotransferase type-2" evidence="14">
    <location>
        <begin position="28"/>
        <end position="261"/>
    </location>
</feature>
<dbReference type="GO" id="GO:0009113">
    <property type="term" value="P:purine nucleobase biosynthetic process"/>
    <property type="evidence" value="ECO:0007669"/>
    <property type="project" value="InterPro"/>
</dbReference>
<keyword evidence="6" id="KW-0808">Transferase</keyword>
<evidence type="ECO:0000256" key="9">
    <source>
        <dbReference type="ARBA" id="ARBA00023014"/>
    </source>
</evidence>
<dbReference type="Gene3D" id="3.40.50.2020">
    <property type="match status" value="1"/>
</dbReference>
<dbReference type="InterPro" id="IPR017932">
    <property type="entry name" value="GATase_2_dom"/>
</dbReference>
<keyword evidence="9" id="KW-0408">Iron</keyword>
<dbReference type="PROSITE" id="PS51278">
    <property type="entry name" value="GATASE_TYPE_2"/>
    <property type="match status" value="1"/>
</dbReference>
<dbReference type="PANTHER" id="PTHR11907">
    <property type="entry name" value="AMIDOPHOSPHORIBOSYLTRANSFERASE"/>
    <property type="match status" value="1"/>
</dbReference>
<dbReference type="InterPro" id="IPR029055">
    <property type="entry name" value="Ntn_hydrolases_N"/>
</dbReference>
<evidence type="ECO:0000256" key="12">
    <source>
        <dbReference type="PIRSR" id="PIRSR000485-2"/>
    </source>
</evidence>
<accession>V4SIB3</accession>
<dbReference type="InterPro" id="IPR029057">
    <property type="entry name" value="PRTase-like"/>
</dbReference>
<feature type="region of interest" description="Disordered" evidence="13">
    <location>
        <begin position="1"/>
        <end position="23"/>
    </location>
</feature>
<dbReference type="SUPFAM" id="SSF56235">
    <property type="entry name" value="N-terminal nucleophile aminohydrolases (Ntn hydrolases)"/>
    <property type="match status" value="1"/>
</dbReference>
<dbReference type="SUPFAM" id="SSF53271">
    <property type="entry name" value="PRTase-like"/>
    <property type="match status" value="1"/>
</dbReference>
<protein>
    <recommendedName>
        <fullName evidence="4">amidophosphoribosyltransferase</fullName>
        <ecNumber evidence="4">2.4.2.14</ecNumber>
    </recommendedName>
</protein>
<dbReference type="GO" id="GO:0004044">
    <property type="term" value="F:amidophosphoribosyltransferase activity"/>
    <property type="evidence" value="ECO:0007669"/>
    <property type="project" value="UniProtKB-EC"/>
</dbReference>
<keyword evidence="12" id="KW-0460">Magnesium</keyword>
<proteinExistence type="inferred from homology"/>
<evidence type="ECO:0000256" key="4">
    <source>
        <dbReference type="ARBA" id="ARBA00011941"/>
    </source>
</evidence>
<keyword evidence="8" id="KW-0315">Glutamine amidotransferase</keyword>
<dbReference type="EMBL" id="KI536978">
    <property type="protein sequence ID" value="ESR36761.1"/>
    <property type="molecule type" value="Genomic_DNA"/>
</dbReference>
<evidence type="ECO:0000256" key="13">
    <source>
        <dbReference type="SAM" id="MobiDB-lite"/>
    </source>
</evidence>
<dbReference type="Gene3D" id="3.60.20.10">
    <property type="entry name" value="Glutamine Phosphoribosylpyrophosphate, subunit 1, domain 1"/>
    <property type="match status" value="1"/>
</dbReference>
<evidence type="ECO:0000256" key="10">
    <source>
        <dbReference type="ARBA" id="ARBA00048430"/>
    </source>
</evidence>
<dbReference type="UniPathway" id="UPA00074">
    <property type="reaction ID" value="UER00124"/>
</dbReference>
<evidence type="ECO:0000256" key="8">
    <source>
        <dbReference type="ARBA" id="ARBA00022962"/>
    </source>
</evidence>
<comment type="catalytic activity">
    <reaction evidence="10">
        <text>5-phospho-beta-D-ribosylamine + L-glutamate + diphosphate = 5-phospho-alpha-D-ribose 1-diphosphate + L-glutamine + H2O</text>
        <dbReference type="Rhea" id="RHEA:14905"/>
        <dbReference type="ChEBI" id="CHEBI:15377"/>
        <dbReference type="ChEBI" id="CHEBI:29985"/>
        <dbReference type="ChEBI" id="CHEBI:33019"/>
        <dbReference type="ChEBI" id="CHEBI:58017"/>
        <dbReference type="ChEBI" id="CHEBI:58359"/>
        <dbReference type="ChEBI" id="CHEBI:58681"/>
        <dbReference type="EC" id="2.4.2.14"/>
    </reaction>
</comment>
<keyword evidence="5" id="KW-0328">Glycosyltransferase</keyword>
<comment type="cofactor">
    <cofactor evidence="12">
        <name>Mg(2+)</name>
        <dbReference type="ChEBI" id="CHEBI:18420"/>
    </cofactor>
    <text evidence="12">Binds 1 Mg(2+) ion per subunit.</text>
</comment>
<feature type="binding site" evidence="12">
    <location>
        <position position="335"/>
    </location>
    <ligand>
        <name>Mg(2+)</name>
        <dbReference type="ChEBI" id="CHEBI:18420"/>
    </ligand>
</feature>
<comment type="pathway">
    <text evidence="2">Purine metabolism; IMP biosynthesis via de novo pathway; N(1)-(5-phospho-D-ribosyl)glycinamide from 5-phospho-alpha-D-ribose 1-diphosphate: step 1/2.</text>
</comment>
<dbReference type="KEGG" id="cic:CICLE_v10030299mg"/>
<reference evidence="15 16" key="1">
    <citation type="submission" date="2013-10" db="EMBL/GenBank/DDBJ databases">
        <authorList>
            <consortium name="International Citrus Genome Consortium"/>
            <person name="Jenkins J."/>
            <person name="Schmutz J."/>
            <person name="Prochnik S."/>
            <person name="Rokhsar D."/>
            <person name="Gmitter F."/>
            <person name="Ollitrault P."/>
            <person name="Machado M."/>
            <person name="Talon M."/>
            <person name="Wincker P."/>
            <person name="Jaillon O."/>
            <person name="Morgante M."/>
        </authorList>
    </citation>
    <scope>NUCLEOTIDE SEQUENCE</scope>
    <source>
        <strain evidence="16">cv. Clemenules</strain>
    </source>
</reference>
<evidence type="ECO:0000259" key="14">
    <source>
        <dbReference type="PROSITE" id="PS51278"/>
    </source>
</evidence>
<dbReference type="GO" id="GO:0046872">
    <property type="term" value="F:metal ion binding"/>
    <property type="evidence" value="ECO:0007669"/>
    <property type="project" value="UniProtKB-KW"/>
</dbReference>
<dbReference type="GO" id="GO:0051536">
    <property type="term" value="F:iron-sulfur cluster binding"/>
    <property type="evidence" value="ECO:0007669"/>
    <property type="project" value="UniProtKB-KW"/>
</dbReference>
<evidence type="ECO:0000256" key="7">
    <source>
        <dbReference type="ARBA" id="ARBA00022755"/>
    </source>
</evidence>
<evidence type="ECO:0000256" key="6">
    <source>
        <dbReference type="ARBA" id="ARBA00022679"/>
    </source>
</evidence>
<feature type="binding site" evidence="12">
    <location>
        <position position="273"/>
    </location>
    <ligand>
        <name>Mg(2+)</name>
        <dbReference type="ChEBI" id="CHEBI:18420"/>
    </ligand>
</feature>
<dbReference type="CDD" id="cd06223">
    <property type="entry name" value="PRTases_typeI"/>
    <property type="match status" value="1"/>
</dbReference>
<evidence type="ECO:0000256" key="3">
    <source>
        <dbReference type="ARBA" id="ARBA00010138"/>
    </source>
</evidence>
<comment type="cofactor">
    <cofactor evidence="1">
        <name>[4Fe-4S] cluster</name>
        <dbReference type="ChEBI" id="CHEBI:49883"/>
    </cofactor>
</comment>
<keyword evidence="12" id="KW-0479">Metal-binding</keyword>
<keyword evidence="7" id="KW-0658">Purine biosynthesis</keyword>
<keyword evidence="9" id="KW-0411">Iron-sulfur</keyword>
<dbReference type="InterPro" id="IPR000836">
    <property type="entry name" value="PRTase_dom"/>
</dbReference>
<feature type="active site" description="Nucleophile" evidence="11">
    <location>
        <position position="28"/>
    </location>
</feature>
<organism evidence="15 16">
    <name type="scientific">Citrus clementina</name>
    <name type="common">Clementine</name>
    <name type="synonym">Citrus deliciosa x Citrus sinensis</name>
    <dbReference type="NCBI Taxonomy" id="85681"/>
    <lineage>
        <taxon>Eukaryota</taxon>
        <taxon>Viridiplantae</taxon>
        <taxon>Streptophyta</taxon>
        <taxon>Embryophyta</taxon>
        <taxon>Tracheophyta</taxon>
        <taxon>Spermatophyta</taxon>
        <taxon>Magnoliopsida</taxon>
        <taxon>eudicotyledons</taxon>
        <taxon>Gunneridae</taxon>
        <taxon>Pentapetalae</taxon>
        <taxon>rosids</taxon>
        <taxon>malvids</taxon>
        <taxon>Sapindales</taxon>
        <taxon>Rutaceae</taxon>
        <taxon>Aurantioideae</taxon>
        <taxon>Citrus</taxon>
    </lineage>
</organism>
<comment type="similarity">
    <text evidence="3">In the C-terminal section; belongs to the purine/pyrimidine phosphoribosyltransferase family.</text>
</comment>
<evidence type="ECO:0000256" key="1">
    <source>
        <dbReference type="ARBA" id="ARBA00001966"/>
    </source>
</evidence>
<name>V4SIB3_CITCL</name>
<dbReference type="InterPro" id="IPR005854">
    <property type="entry name" value="PurF"/>
</dbReference>
<sequence length="416" mass="45694">FFTTNKEYPDDGFGSFDDDDDDKPREECGVVGIYGDPEASRLCYLALHAMQHRGLEGAGIVAVNNKVLQSITGVGLVSDVFNQSKLDQLPGDMAIGHARYSTAGSSMLKNVQPFVAGYRAKLEDNGSIFNTSSDTVVVLHLIPISKARPFFLRIVDVCEKLEGAYSMVFVTEDKLVAVRDPYGFMPLVMGRRSNGALVFASETFLMVDKDGVQSPCLMPHPERKQCIFGHIYFALPNSVVCGRSVYESRYHFGEVLATDAPVECDVVIAVPDSGVVAALEYAAKAGVPFQQGLIRSHYVGRTFIEPSQKIGDFGVKLKLSPVRLWLEGKRVVVVDDSIVLLKEAGAKEVHMRIASPPIIASCYYGVDTPSTEELISNRMSVEEIREFIGCDSLYPVKPKEMKVKRVGDFVDDGLNK</sequence>
<feature type="binding site" evidence="12">
    <location>
        <position position="336"/>
    </location>
    <ligand>
        <name>Mg(2+)</name>
        <dbReference type="ChEBI" id="CHEBI:18420"/>
    </ligand>
</feature>
<dbReference type="STRING" id="85681.V4SIB3"/>
<evidence type="ECO:0000256" key="11">
    <source>
        <dbReference type="PIRSR" id="PIRSR000485-1"/>
    </source>
</evidence>